<dbReference type="EMBL" id="CP110615">
    <property type="protein sequence ID" value="UZJ26354.1"/>
    <property type="molecule type" value="Genomic_DNA"/>
</dbReference>
<sequence length="243" mass="25690">MELIEGEGTPESQWQAWSRDWPPFSLAGCRRLVVVAPHPDDEVLGVGGTMALAVAAGVQVQVVAVTDGGASHPGSPTLSPDELVALRPGESEAALAQLGVVRAPLRLRLPDGAVAQGEGDLAAALEPVLRGPGTWALTTWRQDGHPDHEATGRATAAACGRTGARLVEFPVWTWHWAGPDDARVPWSRAASVLLPPEVQAAKRRAVDCFATQVRPLSDHPADAPVLPPPVLARLLRPTETVFE</sequence>
<dbReference type="Gene3D" id="3.40.50.10320">
    <property type="entry name" value="LmbE-like"/>
    <property type="match status" value="1"/>
</dbReference>
<keyword evidence="3" id="KW-1185">Reference proteome</keyword>
<protein>
    <submittedName>
        <fullName evidence="2">PIG-L family deacetylase</fullName>
    </submittedName>
</protein>
<dbReference type="Proteomes" id="UP001164965">
    <property type="component" value="Chromosome"/>
</dbReference>
<dbReference type="PANTHER" id="PTHR12993">
    <property type="entry name" value="N-ACETYLGLUCOSAMINYL-PHOSPHATIDYLINOSITOL DE-N-ACETYLASE-RELATED"/>
    <property type="match status" value="1"/>
</dbReference>
<accession>A0ABY6P3W3</accession>
<dbReference type="PANTHER" id="PTHR12993:SF29">
    <property type="entry name" value="BLR3841 PROTEIN"/>
    <property type="match status" value="1"/>
</dbReference>
<dbReference type="RefSeq" id="WP_265384458.1">
    <property type="nucleotide sequence ID" value="NZ_CP110615.1"/>
</dbReference>
<gene>
    <name evidence="2" type="ORF">RHODO2019_08120</name>
</gene>
<evidence type="ECO:0000313" key="3">
    <source>
        <dbReference type="Proteomes" id="UP001164965"/>
    </source>
</evidence>
<evidence type="ECO:0000313" key="2">
    <source>
        <dbReference type="EMBL" id="UZJ26354.1"/>
    </source>
</evidence>
<dbReference type="InterPro" id="IPR003737">
    <property type="entry name" value="GlcNAc_PI_deacetylase-related"/>
</dbReference>
<keyword evidence="1" id="KW-0862">Zinc</keyword>
<dbReference type="InterPro" id="IPR024078">
    <property type="entry name" value="LmbE-like_dom_sf"/>
</dbReference>
<dbReference type="Pfam" id="PF02585">
    <property type="entry name" value="PIG-L"/>
    <property type="match status" value="1"/>
</dbReference>
<dbReference type="SUPFAM" id="SSF102588">
    <property type="entry name" value="LmbE-like"/>
    <property type="match status" value="1"/>
</dbReference>
<name>A0ABY6P3W3_9NOCA</name>
<organism evidence="2 3">
    <name type="scientific">Rhodococcus antarcticus</name>
    <dbReference type="NCBI Taxonomy" id="2987751"/>
    <lineage>
        <taxon>Bacteria</taxon>
        <taxon>Bacillati</taxon>
        <taxon>Actinomycetota</taxon>
        <taxon>Actinomycetes</taxon>
        <taxon>Mycobacteriales</taxon>
        <taxon>Nocardiaceae</taxon>
        <taxon>Rhodococcus</taxon>
    </lineage>
</organism>
<reference evidence="2" key="1">
    <citation type="submission" date="2022-10" db="EMBL/GenBank/DDBJ databases">
        <title>Rhodococcus sp.75.</title>
        <authorList>
            <person name="Sun M."/>
        </authorList>
    </citation>
    <scope>NUCLEOTIDE SEQUENCE</scope>
    <source>
        <strain evidence="2">75</strain>
    </source>
</reference>
<evidence type="ECO:0000256" key="1">
    <source>
        <dbReference type="ARBA" id="ARBA00022833"/>
    </source>
</evidence>
<proteinExistence type="predicted"/>